<protein>
    <submittedName>
        <fullName evidence="2">Uncharacterized protein</fullName>
    </submittedName>
</protein>
<comment type="caution">
    <text evidence="2">The sequence shown here is derived from an EMBL/GenBank/DDBJ whole genome shotgun (WGS) entry which is preliminary data.</text>
</comment>
<evidence type="ECO:0000256" key="1">
    <source>
        <dbReference type="SAM" id="MobiDB-lite"/>
    </source>
</evidence>
<sequence length="85" mass="9722">MKKVRFALLSSDDPFPLKHFSKHFPDTPNRRILMKQAQKRGLVLLNVEDGVLRKWANSPSTSKGRGEHEEKGKTRLGPVLSKQEK</sequence>
<accession>A0AAW0MGA5</accession>
<evidence type="ECO:0000313" key="2">
    <source>
        <dbReference type="EMBL" id="KAK7861141.1"/>
    </source>
</evidence>
<reference evidence="2" key="3">
    <citation type="submission" date="2023-07" db="EMBL/GenBank/DDBJ databases">
        <title>An improved reference 1 genome and first organelle genomes of Quercus suber.</title>
        <authorList>
            <consortium name="Genosuber Consortium"/>
            <person name="Usie A."/>
            <person name="Serra O."/>
            <person name="Barros P."/>
        </authorList>
    </citation>
    <scope>NUCLEOTIDE SEQUENCE</scope>
    <source>
        <strain evidence="2">HL8</strain>
        <tissue evidence="2">Leaves</tissue>
    </source>
</reference>
<feature type="compositionally biased region" description="Basic and acidic residues" evidence="1">
    <location>
        <begin position="64"/>
        <end position="73"/>
    </location>
</feature>
<dbReference type="AlphaFoldDB" id="A0AAW0MGA5"/>
<feature type="region of interest" description="Disordered" evidence="1">
    <location>
        <begin position="55"/>
        <end position="85"/>
    </location>
</feature>
<feature type="non-terminal residue" evidence="2">
    <location>
        <position position="85"/>
    </location>
</feature>
<proteinExistence type="predicted"/>
<name>A0AAW0MGA5_QUESU</name>
<reference evidence="2" key="2">
    <citation type="journal article" date="2018" name="Sci. Data">
        <title>The draft genome sequence of cork oak.</title>
        <authorList>
            <person name="Ramos A.M."/>
            <person name="Usie A."/>
            <person name="Barbosa P."/>
            <person name="Barros P.M."/>
            <person name="Capote T."/>
            <person name="Chaves I."/>
            <person name="Simoes F."/>
            <person name="Abreu I."/>
            <person name="Carrasquinho I."/>
            <person name="Faro C."/>
            <person name="Guimaraes J.B."/>
            <person name="Mendonca D."/>
            <person name="Nobrega F."/>
            <person name="Rodrigues L."/>
            <person name="Saibo N.J.M."/>
            <person name="Varela M.C."/>
            <person name="Egas C."/>
            <person name="Matos J."/>
            <person name="Miguel C.M."/>
            <person name="Oliveira M.M."/>
            <person name="Ricardo C.P."/>
            <person name="Goncalves S."/>
        </authorList>
    </citation>
    <scope>NUCLEOTIDE SEQUENCE [LARGE SCALE GENOMIC DNA]</scope>
    <source>
        <strain evidence="2">HL8</strain>
    </source>
</reference>
<reference evidence="2" key="1">
    <citation type="submission" date="2017-12" db="EMBL/GenBank/DDBJ databases">
        <authorList>
            <person name="Barbosa P."/>
            <person name="Usie A."/>
            <person name="Ramos A.M."/>
        </authorList>
    </citation>
    <scope>NUCLEOTIDE SEQUENCE</scope>
    <source>
        <strain evidence="2">HL8</strain>
        <tissue evidence="2">Leaves</tissue>
    </source>
</reference>
<dbReference type="EMBL" id="PKMF04000003">
    <property type="protein sequence ID" value="KAK7861141.1"/>
    <property type="molecule type" value="Genomic_DNA"/>
</dbReference>
<organism evidence="2">
    <name type="scientific">Quercus suber</name>
    <name type="common">Cork oak</name>
    <dbReference type="NCBI Taxonomy" id="58331"/>
    <lineage>
        <taxon>Eukaryota</taxon>
        <taxon>Viridiplantae</taxon>
        <taxon>Streptophyta</taxon>
        <taxon>Embryophyta</taxon>
        <taxon>Tracheophyta</taxon>
        <taxon>Spermatophyta</taxon>
        <taxon>Magnoliopsida</taxon>
        <taxon>eudicotyledons</taxon>
        <taxon>Gunneridae</taxon>
        <taxon>Pentapetalae</taxon>
        <taxon>rosids</taxon>
        <taxon>fabids</taxon>
        <taxon>Fagales</taxon>
        <taxon>Fagaceae</taxon>
        <taxon>Quercus</taxon>
    </lineage>
</organism>
<gene>
    <name evidence="2" type="ORF">CFP56_024300</name>
</gene>